<dbReference type="InterPro" id="IPR005494">
    <property type="entry name" value="GSPS_pre-ATP-grasp-like_dom"/>
</dbReference>
<dbReference type="GO" id="GO:0005524">
    <property type="term" value="F:ATP binding"/>
    <property type="evidence" value="ECO:0007669"/>
    <property type="project" value="UniProtKB-KW"/>
</dbReference>
<feature type="domain" description="Glutathionylspermidine synthase pre-ATP-grasp-like" evidence="6">
    <location>
        <begin position="14"/>
        <end position="395"/>
    </location>
</feature>
<evidence type="ECO:0000256" key="5">
    <source>
        <dbReference type="ARBA" id="ARBA00022842"/>
    </source>
</evidence>
<proteinExistence type="predicted"/>
<keyword evidence="2" id="KW-0479">Metal-binding</keyword>
<dbReference type="EMBL" id="FOTF01000009">
    <property type="protein sequence ID" value="SFL16709.1"/>
    <property type="molecule type" value="Genomic_DNA"/>
</dbReference>
<gene>
    <name evidence="7" type="ORF">SAMN04488004_10963</name>
</gene>
<dbReference type="OrthoDB" id="9765517at2"/>
<keyword evidence="4" id="KW-0067">ATP-binding</keyword>
<dbReference type="RefSeq" id="WP_090188962.1">
    <property type="nucleotide sequence ID" value="NZ_FOTF01000009.1"/>
</dbReference>
<dbReference type="SUPFAM" id="SSF52440">
    <property type="entry name" value="PreATP-grasp domain"/>
    <property type="match status" value="1"/>
</dbReference>
<keyword evidence="5" id="KW-0460">Magnesium</keyword>
<protein>
    <submittedName>
        <fullName evidence="7">Glutathionylspermidine synthase</fullName>
    </submittedName>
</protein>
<evidence type="ECO:0000313" key="7">
    <source>
        <dbReference type="EMBL" id="SFL16709.1"/>
    </source>
</evidence>
<dbReference type="InterPro" id="IPR016185">
    <property type="entry name" value="PreATP-grasp_dom_sf"/>
</dbReference>
<evidence type="ECO:0000256" key="3">
    <source>
        <dbReference type="ARBA" id="ARBA00022741"/>
    </source>
</evidence>
<evidence type="ECO:0000256" key="4">
    <source>
        <dbReference type="ARBA" id="ARBA00022840"/>
    </source>
</evidence>
<reference evidence="8" key="1">
    <citation type="submission" date="2016-10" db="EMBL/GenBank/DDBJ databases">
        <authorList>
            <person name="Varghese N."/>
            <person name="Submissions S."/>
        </authorList>
    </citation>
    <scope>NUCLEOTIDE SEQUENCE [LARGE SCALE GENOMIC DNA]</scope>
    <source>
        <strain evidence="8">DSM 16199</strain>
    </source>
</reference>
<dbReference type="STRING" id="195913.SAMN04488004_10963"/>
<dbReference type="AlphaFoldDB" id="A0A1I4FGW7"/>
<evidence type="ECO:0000259" key="6">
    <source>
        <dbReference type="Pfam" id="PF03738"/>
    </source>
</evidence>
<dbReference type="GO" id="GO:0016874">
    <property type="term" value="F:ligase activity"/>
    <property type="evidence" value="ECO:0007669"/>
    <property type="project" value="UniProtKB-KW"/>
</dbReference>
<evidence type="ECO:0000313" key="8">
    <source>
        <dbReference type="Proteomes" id="UP000199550"/>
    </source>
</evidence>
<dbReference type="GO" id="GO:0046872">
    <property type="term" value="F:metal ion binding"/>
    <property type="evidence" value="ECO:0007669"/>
    <property type="project" value="UniProtKB-KW"/>
</dbReference>
<sequence>MKRIALGARPDLAQKAKDAGFTFHAMYGEPYWDEDTAYAFRLPQVENDIEDPATELHAMCREAAAHIIASEELMERLAIPRAHWDLVADSWHTAQPELYGRFDLIYDGTGPAKMIEYNADTPTALFESASFQWDWLEDMVASGSLPAGSDQFNGIFEALTARFAHLYPKDTNIHFTAVQELIEDYATVETMAYAARAAEMGAHFVDLAQIGVTDAGQFADADSRVIGKLFKLYPWEDLLRDDFADHLATSGCQFIEPAWKATVSNKGLLPVLWRMFEGHPNLLPSFFADEVAAGTDAVQRAQDVLSQGTVTKPIFGREGASVTIQRGDQIIEKSTDQDYADYPMIVQAYAEMPNFDGFHPIIGAWIVGQTCVGMGLREDQSRITQNLSRFKPHFIQP</sequence>
<keyword evidence="3" id="KW-0547">Nucleotide-binding</keyword>
<dbReference type="Gene3D" id="3.30.1490.330">
    <property type="match status" value="1"/>
</dbReference>
<dbReference type="Pfam" id="PF03738">
    <property type="entry name" value="GSP_synth"/>
    <property type="match status" value="1"/>
</dbReference>
<organism evidence="7 8">
    <name type="scientific">Loktanella salsilacus</name>
    <dbReference type="NCBI Taxonomy" id="195913"/>
    <lineage>
        <taxon>Bacteria</taxon>
        <taxon>Pseudomonadati</taxon>
        <taxon>Pseudomonadota</taxon>
        <taxon>Alphaproteobacteria</taxon>
        <taxon>Rhodobacterales</taxon>
        <taxon>Roseobacteraceae</taxon>
        <taxon>Loktanella</taxon>
    </lineage>
</organism>
<keyword evidence="8" id="KW-1185">Reference proteome</keyword>
<dbReference type="Proteomes" id="UP000199550">
    <property type="component" value="Unassembled WGS sequence"/>
</dbReference>
<accession>A0A1I4FGW7</accession>
<dbReference type="SUPFAM" id="SSF56059">
    <property type="entry name" value="Glutathione synthetase ATP-binding domain-like"/>
    <property type="match status" value="1"/>
</dbReference>
<evidence type="ECO:0000256" key="1">
    <source>
        <dbReference type="ARBA" id="ARBA00022598"/>
    </source>
</evidence>
<name>A0A1I4FGW7_9RHOB</name>
<keyword evidence="1" id="KW-0436">Ligase</keyword>
<evidence type="ECO:0000256" key="2">
    <source>
        <dbReference type="ARBA" id="ARBA00022723"/>
    </source>
</evidence>